<dbReference type="PANTHER" id="PTHR43284:SF1">
    <property type="entry name" value="ASPARAGINE SYNTHETASE"/>
    <property type="match status" value="1"/>
</dbReference>
<dbReference type="Pfam" id="PF00733">
    <property type="entry name" value="Asn_synthase"/>
    <property type="match status" value="1"/>
</dbReference>
<evidence type="ECO:0000313" key="4">
    <source>
        <dbReference type="Proteomes" id="UP000199161"/>
    </source>
</evidence>
<proteinExistence type="predicted"/>
<dbReference type="SUPFAM" id="SSF56235">
    <property type="entry name" value="N-terminal nucleophile aminohydrolases (Ntn hydrolases)"/>
    <property type="match status" value="1"/>
</dbReference>
<organism evidence="3 4">
    <name type="scientific">Natronobacterium haloterrestre</name>
    <name type="common">Halobiforma haloterrestris</name>
    <dbReference type="NCBI Taxonomy" id="148448"/>
    <lineage>
        <taxon>Archaea</taxon>
        <taxon>Methanobacteriati</taxon>
        <taxon>Methanobacteriota</taxon>
        <taxon>Stenosarchaea group</taxon>
        <taxon>Halobacteria</taxon>
        <taxon>Halobacteriales</taxon>
        <taxon>Natrialbaceae</taxon>
        <taxon>Natronobacterium</taxon>
    </lineage>
</organism>
<dbReference type="InterPro" id="IPR029055">
    <property type="entry name" value="Ntn_hydrolases_N"/>
</dbReference>
<dbReference type="GO" id="GO:0004066">
    <property type="term" value="F:asparagine synthase (glutamine-hydrolyzing) activity"/>
    <property type="evidence" value="ECO:0007669"/>
    <property type="project" value="InterPro"/>
</dbReference>
<name>A0A1I1K6A7_NATHA</name>
<feature type="domain" description="Asparagine synthetase" evidence="2">
    <location>
        <begin position="191"/>
        <end position="267"/>
    </location>
</feature>
<evidence type="ECO:0000256" key="1">
    <source>
        <dbReference type="SAM" id="MobiDB-lite"/>
    </source>
</evidence>
<reference evidence="4" key="1">
    <citation type="submission" date="2016-10" db="EMBL/GenBank/DDBJ databases">
        <authorList>
            <person name="Varghese N."/>
            <person name="Submissions S."/>
        </authorList>
    </citation>
    <scope>NUCLEOTIDE SEQUENCE [LARGE SCALE GENOMIC DNA]</scope>
    <source>
        <strain evidence="4">DSM 13078</strain>
    </source>
</reference>
<protein>
    <submittedName>
        <fullName evidence="3">Asparagine synthase (Glutamine-hydrolysing)</fullName>
    </submittedName>
</protein>
<dbReference type="AlphaFoldDB" id="A0A1I1K6A7"/>
<dbReference type="EMBL" id="FOKW01000010">
    <property type="protein sequence ID" value="SFC56374.1"/>
    <property type="molecule type" value="Genomic_DNA"/>
</dbReference>
<dbReference type="RefSeq" id="WP_089789405.1">
    <property type="nucleotide sequence ID" value="NZ_FOKW01000010.1"/>
</dbReference>
<evidence type="ECO:0000313" key="3">
    <source>
        <dbReference type="EMBL" id="SFC56374.1"/>
    </source>
</evidence>
<dbReference type="SUPFAM" id="SSF52402">
    <property type="entry name" value="Adenine nucleotide alpha hydrolases-like"/>
    <property type="match status" value="1"/>
</dbReference>
<evidence type="ECO:0000259" key="2">
    <source>
        <dbReference type="Pfam" id="PF00733"/>
    </source>
</evidence>
<keyword evidence="4" id="KW-1185">Reference proteome</keyword>
<dbReference type="InterPro" id="IPR001962">
    <property type="entry name" value="Asn_synthase"/>
</dbReference>
<dbReference type="OrthoDB" id="8692at2157"/>
<dbReference type="Proteomes" id="UP000199161">
    <property type="component" value="Unassembled WGS sequence"/>
</dbReference>
<gene>
    <name evidence="3" type="ORF">SAMN05444422_110132</name>
</gene>
<accession>A0A1I1K6A7</accession>
<sequence>METALRAADWTRDDGVAVRGRAFDGDTVLSGPDLAKRFLDPLAVDGRAAGESSSRSGLEALAAVAGDLEGFYAVVVVRDDATFLIADGARSIPLYYDGDGTIVSDRGRLVRDRLGAETDPATESEFLLTRYVTGSETIWRGVYSTQAGEVVRIRDGRITRRTVREYWPAGRGNRDVSDSEVGRDEHVRRLESALETALDRLERVAGDRPVVLPLSGGYDSRLLAAALVERGREVIGYTFGRSGHPDVEVSREVADRLGIEWAHVPYDEATWREWYHGPAGERYRERAFGGDALPFLAEWPALRTLVDEGRLPADTLYCPGHTVATPSERVPTFVGEDEKPATGTVGCTSSADGDDAIEPSLEGLIDYVLETHYALWEWDDDRFREAARERIRRGLLGGREPEAIADPATAAAAYERWEWRGRMSTFTNGDCRAYENAGVDWWLPLWDPAYVRAWERVPLGLRREKELHAELARRYYARVAAVSRERAAVTDRTLAPVDRCLNLVGHTPTRQFTERDGDWEPPFLVPRTGWGEPGNHPLAWYGAVEDRILERAPDDRTLYALRTLAATGRLEFADPDAPVPETARIELPTDGDGHPEPSDDPR</sequence>
<feature type="compositionally biased region" description="Basic and acidic residues" evidence="1">
    <location>
        <begin position="591"/>
        <end position="602"/>
    </location>
</feature>
<dbReference type="PANTHER" id="PTHR43284">
    <property type="entry name" value="ASPARAGINE SYNTHETASE (GLUTAMINE-HYDROLYZING)"/>
    <property type="match status" value="1"/>
</dbReference>
<dbReference type="InterPro" id="IPR051786">
    <property type="entry name" value="ASN_synthetase/amidase"/>
</dbReference>
<dbReference type="InterPro" id="IPR014729">
    <property type="entry name" value="Rossmann-like_a/b/a_fold"/>
</dbReference>
<dbReference type="Gene3D" id="3.40.50.620">
    <property type="entry name" value="HUPs"/>
    <property type="match status" value="1"/>
</dbReference>
<dbReference type="GO" id="GO:0006529">
    <property type="term" value="P:asparagine biosynthetic process"/>
    <property type="evidence" value="ECO:0007669"/>
    <property type="project" value="InterPro"/>
</dbReference>
<feature type="region of interest" description="Disordered" evidence="1">
    <location>
        <begin position="572"/>
        <end position="602"/>
    </location>
</feature>